<evidence type="ECO:0000313" key="3">
    <source>
        <dbReference type="Proteomes" id="UP000648352"/>
    </source>
</evidence>
<feature type="transmembrane region" description="Helical" evidence="1">
    <location>
        <begin position="165"/>
        <end position="185"/>
    </location>
</feature>
<proteinExistence type="predicted"/>
<comment type="caution">
    <text evidence="2">The sequence shown here is derived from an EMBL/GenBank/DDBJ whole genome shotgun (WGS) entry which is preliminary data.</text>
</comment>
<accession>A0ABR8RYE3</accession>
<sequence>MKKNFLRPPSGALEIIADLLRTIGVLSVIGAAIWSTATDAGILALALPALMVPRFIGARAAFDIVYSVTVLVAAWSNVIDLYRTVDNWDLILHFSCTAVLAAMAYLVLVRFAIVADPQAPGSLARTPLVVVPALGLAASAVWEMIEWVGYAFITDEIFVTYQDTIGDMAVGALGAVVAGIVVARVRLERPDARAH</sequence>
<dbReference type="InterPro" id="IPR014509">
    <property type="entry name" value="YjdF-like"/>
</dbReference>
<keyword evidence="1" id="KW-1133">Transmembrane helix</keyword>
<gene>
    <name evidence="2" type="ORF">H9651_01115</name>
</gene>
<keyword evidence="3" id="KW-1185">Reference proteome</keyword>
<protein>
    <submittedName>
        <fullName evidence="2">DUF2238 domain-containing protein</fullName>
    </submittedName>
</protein>
<dbReference type="Proteomes" id="UP000648352">
    <property type="component" value="Unassembled WGS sequence"/>
</dbReference>
<keyword evidence="1" id="KW-0472">Membrane</keyword>
<dbReference type="EMBL" id="JACSQP010000001">
    <property type="protein sequence ID" value="MBD7956236.1"/>
    <property type="molecule type" value="Genomic_DNA"/>
</dbReference>
<feature type="transmembrane region" description="Helical" evidence="1">
    <location>
        <begin position="64"/>
        <end position="85"/>
    </location>
</feature>
<dbReference type="Pfam" id="PF09997">
    <property type="entry name" value="DUF2238"/>
    <property type="match status" value="1"/>
</dbReference>
<keyword evidence="1" id="KW-0812">Transmembrane</keyword>
<evidence type="ECO:0000313" key="2">
    <source>
        <dbReference type="EMBL" id="MBD7956236.1"/>
    </source>
</evidence>
<name>A0ABR8RYE3_9MICO</name>
<feature type="transmembrane region" description="Helical" evidence="1">
    <location>
        <begin position="91"/>
        <end position="115"/>
    </location>
</feature>
<organism evidence="2 3">
    <name type="scientific">Microbacterium pullorum</name>
    <dbReference type="NCBI Taxonomy" id="2762236"/>
    <lineage>
        <taxon>Bacteria</taxon>
        <taxon>Bacillati</taxon>
        <taxon>Actinomycetota</taxon>
        <taxon>Actinomycetes</taxon>
        <taxon>Micrococcales</taxon>
        <taxon>Microbacteriaceae</taxon>
        <taxon>Microbacterium</taxon>
    </lineage>
</organism>
<evidence type="ECO:0000256" key="1">
    <source>
        <dbReference type="SAM" id="Phobius"/>
    </source>
</evidence>
<reference evidence="2 3" key="1">
    <citation type="submission" date="2020-08" db="EMBL/GenBank/DDBJ databases">
        <title>A Genomic Blueprint of the Chicken Gut Microbiome.</title>
        <authorList>
            <person name="Gilroy R."/>
            <person name="Ravi A."/>
            <person name="Getino M."/>
            <person name="Pursley I."/>
            <person name="Horton D.L."/>
            <person name="Alikhan N.-F."/>
            <person name="Baker D."/>
            <person name="Gharbi K."/>
            <person name="Hall N."/>
            <person name="Watson M."/>
            <person name="Adriaenssens E.M."/>
            <person name="Foster-Nyarko E."/>
            <person name="Jarju S."/>
            <person name="Secka A."/>
            <person name="Antonio M."/>
            <person name="Oren A."/>
            <person name="Chaudhuri R."/>
            <person name="La Ragione R.M."/>
            <person name="Hildebrand F."/>
            <person name="Pallen M.J."/>
        </authorList>
    </citation>
    <scope>NUCLEOTIDE SEQUENCE [LARGE SCALE GENOMIC DNA]</scope>
    <source>
        <strain evidence="2 3">Sa4CUA7</strain>
    </source>
</reference>
<dbReference type="RefSeq" id="WP_191717261.1">
    <property type="nucleotide sequence ID" value="NZ_JACSQP010000001.1"/>
</dbReference>